<reference evidence="1 2" key="1">
    <citation type="submission" date="2024-02" db="EMBL/GenBank/DDBJ databases">
        <title>Adaptive strategies in a cosmopolitan and abundant soil bacterium.</title>
        <authorList>
            <person name="Carini P."/>
        </authorList>
    </citation>
    <scope>NUCLEOTIDE SEQUENCE [LARGE SCALE GENOMIC DNA]</scope>
    <source>
        <strain evidence="1 2">AZCC 1608</strain>
    </source>
</reference>
<protein>
    <recommendedName>
        <fullName evidence="3">T3SS negative regulator,GrlR</fullName>
    </recommendedName>
</protein>
<dbReference type="RefSeq" id="WP_334480252.1">
    <property type="nucleotide sequence ID" value="NZ_JAZHRV010000001.1"/>
</dbReference>
<dbReference type="EMBL" id="JAZHRV010000001">
    <property type="protein sequence ID" value="MEH2555233.1"/>
    <property type="molecule type" value="Genomic_DNA"/>
</dbReference>
<proteinExistence type="predicted"/>
<evidence type="ECO:0000313" key="1">
    <source>
        <dbReference type="EMBL" id="MEH2555233.1"/>
    </source>
</evidence>
<name>A0ABU8BB51_9BRAD</name>
<evidence type="ECO:0008006" key="3">
    <source>
        <dbReference type="Google" id="ProtNLM"/>
    </source>
</evidence>
<dbReference type="Proteomes" id="UP001364224">
    <property type="component" value="Unassembled WGS sequence"/>
</dbReference>
<keyword evidence="2" id="KW-1185">Reference proteome</keyword>
<accession>A0ABU8BB51</accession>
<organism evidence="1 2">
    <name type="scientific">Bradyrhizobium algeriense</name>
    <dbReference type="NCBI Taxonomy" id="634784"/>
    <lineage>
        <taxon>Bacteria</taxon>
        <taxon>Pseudomonadati</taxon>
        <taxon>Pseudomonadota</taxon>
        <taxon>Alphaproteobacteria</taxon>
        <taxon>Hyphomicrobiales</taxon>
        <taxon>Nitrobacteraceae</taxon>
        <taxon>Bradyrhizobium</taxon>
    </lineage>
</organism>
<comment type="caution">
    <text evidence="1">The sequence shown here is derived from an EMBL/GenBank/DDBJ whole genome shotgun (WGS) entry which is preliminary data.</text>
</comment>
<dbReference type="InterPro" id="IPR043019">
    <property type="entry name" value="GrlR_sf"/>
</dbReference>
<sequence>MLKGLYKFRFTTERGEGSGVMFATAGGRLYGGDSGSSFVGHFVEADGVVSAECVMSRHYHDPGYVPIIAMHFTGVRRGEEVHFEGGSAALPGVRFTTVLTPINDSDAPPPGAVGPDGIGNGLYSIHIRMLDGIDAGNTGVMMLHDGRIRGGDAFFDYTGAYTAASGRWKGELVNREHTAAKGERPVFGGHEVGIGFSGTYDADGAEGEATALAGKRSIRFKAVLRKLVEIEG</sequence>
<dbReference type="Gene3D" id="2.40.128.380">
    <property type="entry name" value="T3SS negative regulator GrlR"/>
    <property type="match status" value="2"/>
</dbReference>
<gene>
    <name evidence="1" type="ORF">V1286_002762</name>
</gene>
<evidence type="ECO:0000313" key="2">
    <source>
        <dbReference type="Proteomes" id="UP001364224"/>
    </source>
</evidence>